<accession>A0AAD9KHC9</accession>
<comment type="caution">
    <text evidence="1">The sequence shown here is derived from an EMBL/GenBank/DDBJ whole genome shotgun (WGS) entry which is preliminary data.</text>
</comment>
<name>A0AAD9KHC9_RIDPI</name>
<dbReference type="AlphaFoldDB" id="A0AAD9KHC9"/>
<protein>
    <submittedName>
        <fullName evidence="1">Uncharacterized protein</fullName>
    </submittedName>
</protein>
<organism evidence="1 2">
    <name type="scientific">Ridgeia piscesae</name>
    <name type="common">Tubeworm</name>
    <dbReference type="NCBI Taxonomy" id="27915"/>
    <lineage>
        <taxon>Eukaryota</taxon>
        <taxon>Metazoa</taxon>
        <taxon>Spiralia</taxon>
        <taxon>Lophotrochozoa</taxon>
        <taxon>Annelida</taxon>
        <taxon>Polychaeta</taxon>
        <taxon>Sedentaria</taxon>
        <taxon>Canalipalpata</taxon>
        <taxon>Sabellida</taxon>
        <taxon>Siboglinidae</taxon>
        <taxon>Ridgeia</taxon>
    </lineage>
</organism>
<evidence type="ECO:0000313" key="2">
    <source>
        <dbReference type="Proteomes" id="UP001209878"/>
    </source>
</evidence>
<keyword evidence="2" id="KW-1185">Reference proteome</keyword>
<evidence type="ECO:0000313" key="1">
    <source>
        <dbReference type="EMBL" id="KAK2171648.1"/>
    </source>
</evidence>
<dbReference type="Proteomes" id="UP001209878">
    <property type="component" value="Unassembled WGS sequence"/>
</dbReference>
<proteinExistence type="predicted"/>
<sequence>MVCIFCDIHIIIMFCHLLLSLQYL</sequence>
<dbReference type="EMBL" id="JAODUO010001043">
    <property type="protein sequence ID" value="KAK2171648.1"/>
    <property type="molecule type" value="Genomic_DNA"/>
</dbReference>
<gene>
    <name evidence="1" type="ORF">NP493_1048g00040</name>
</gene>
<reference evidence="1" key="1">
    <citation type="journal article" date="2023" name="Mol. Biol. Evol.">
        <title>Third-Generation Sequencing Reveals the Adaptive Role of the Epigenome in Three Deep-Sea Polychaetes.</title>
        <authorList>
            <person name="Perez M."/>
            <person name="Aroh O."/>
            <person name="Sun Y."/>
            <person name="Lan Y."/>
            <person name="Juniper S.K."/>
            <person name="Young C.R."/>
            <person name="Angers B."/>
            <person name="Qian P.Y."/>
        </authorList>
    </citation>
    <scope>NUCLEOTIDE SEQUENCE</scope>
    <source>
        <strain evidence="1">R07B-5</strain>
    </source>
</reference>